<evidence type="ECO:0000313" key="2">
    <source>
        <dbReference type="EMBL" id="VVV77263.1"/>
    </source>
</evidence>
<accession>A0A5K0YKW8</accession>
<gene>
    <name evidence="2" type="ORF">NYM_LOCUS7915</name>
</gene>
<dbReference type="EMBL" id="LR721777">
    <property type="protein sequence ID" value="VVV77263.1"/>
    <property type="molecule type" value="Genomic_DNA"/>
</dbReference>
<feature type="compositionally biased region" description="Acidic residues" evidence="1">
    <location>
        <begin position="1"/>
        <end position="13"/>
    </location>
</feature>
<protein>
    <submittedName>
        <fullName evidence="2">Uncharacterized protein</fullName>
    </submittedName>
</protein>
<organism evidence="2">
    <name type="scientific">Nymphaea colorata</name>
    <name type="common">pocket water lily</name>
    <dbReference type="NCBI Taxonomy" id="210225"/>
    <lineage>
        <taxon>Eukaryota</taxon>
        <taxon>Viridiplantae</taxon>
        <taxon>Streptophyta</taxon>
        <taxon>Embryophyta</taxon>
        <taxon>Tracheophyta</taxon>
        <taxon>Spermatophyta</taxon>
        <taxon>Magnoliopsida</taxon>
        <taxon>Nymphaeales</taxon>
        <taxon>Nymphaeaceae</taxon>
        <taxon>Nymphaea</taxon>
    </lineage>
</organism>
<dbReference type="AlphaFoldDB" id="A0A5K0YKW8"/>
<evidence type="ECO:0000256" key="1">
    <source>
        <dbReference type="SAM" id="MobiDB-lite"/>
    </source>
</evidence>
<name>A0A5K0YKW8_9MAGN</name>
<dbReference type="Gramene" id="NC12G0094500.1">
    <property type="protein sequence ID" value="NC12G0094500.1:cds"/>
    <property type="gene ID" value="NC12G0094500"/>
</dbReference>
<reference evidence="2" key="1">
    <citation type="submission" date="2019-09" db="EMBL/GenBank/DDBJ databases">
        <authorList>
            <person name="Zhang L."/>
        </authorList>
    </citation>
    <scope>NUCLEOTIDE SEQUENCE</scope>
</reference>
<proteinExistence type="predicted"/>
<feature type="region of interest" description="Disordered" evidence="1">
    <location>
        <begin position="1"/>
        <end position="24"/>
    </location>
</feature>
<sequence length="100" mass="11437">MKKLEPDDDDSTSEVDRLSFPHRPAQKSFTLPASLLRLHRSAQKIGCFSRQTNSDEIEREREMVTYGGEAEMHRSDEDLIYGGEQDVVVPTRETRRVAGE</sequence>